<feature type="region of interest" description="Disordered" evidence="1">
    <location>
        <begin position="269"/>
        <end position="322"/>
    </location>
</feature>
<feature type="compositionally biased region" description="Basic and acidic residues" evidence="1">
    <location>
        <begin position="312"/>
        <end position="322"/>
    </location>
</feature>
<organism evidence="2 3">
    <name type="scientific">Micromonospora craniellae</name>
    <dbReference type="NCBI Taxonomy" id="2294034"/>
    <lineage>
        <taxon>Bacteria</taxon>
        <taxon>Bacillati</taxon>
        <taxon>Actinomycetota</taxon>
        <taxon>Actinomycetes</taxon>
        <taxon>Micromonosporales</taxon>
        <taxon>Micromonosporaceae</taxon>
        <taxon>Micromonospora</taxon>
    </lineage>
</organism>
<name>A0A372FX44_9ACTN</name>
<dbReference type="Proteomes" id="UP000262621">
    <property type="component" value="Unassembled WGS sequence"/>
</dbReference>
<dbReference type="AlphaFoldDB" id="A0A372FX44"/>
<comment type="caution">
    <text evidence="2">The sequence shown here is derived from an EMBL/GenBank/DDBJ whole genome shotgun (WGS) entry which is preliminary data.</text>
</comment>
<feature type="region of interest" description="Disordered" evidence="1">
    <location>
        <begin position="155"/>
        <end position="189"/>
    </location>
</feature>
<evidence type="ECO:0000256" key="1">
    <source>
        <dbReference type="SAM" id="MobiDB-lite"/>
    </source>
</evidence>
<reference evidence="2 3" key="1">
    <citation type="submission" date="2018-08" db="EMBL/GenBank/DDBJ databases">
        <title>Verrucosispora craniellae sp. nov., isolated from a marine sponge in the South China Sea.</title>
        <authorList>
            <person name="Li L."/>
            <person name="Lin H.W."/>
        </authorList>
    </citation>
    <scope>NUCLEOTIDE SEQUENCE [LARGE SCALE GENOMIC DNA]</scope>
    <source>
        <strain evidence="2 3">LHW63014</strain>
    </source>
</reference>
<accession>A0A372FX44</accession>
<dbReference type="OrthoDB" id="3346339at2"/>
<evidence type="ECO:0000313" key="2">
    <source>
        <dbReference type="EMBL" id="RFS45039.1"/>
    </source>
</evidence>
<proteinExistence type="predicted"/>
<keyword evidence="3" id="KW-1185">Reference proteome</keyword>
<evidence type="ECO:0000313" key="3">
    <source>
        <dbReference type="Proteomes" id="UP000262621"/>
    </source>
</evidence>
<protein>
    <submittedName>
        <fullName evidence="2">Sigma-70 family RNA polymerase sigma factor</fullName>
    </submittedName>
</protein>
<sequence length="322" mass="35995">MPAPHQPTPLSNAGLGPPRRRADLTVLGQIEAQARTRITLTVPSNVIDPDTLPTPLPMVDFRLHVMRAPGHVRDRAWRHLADTARAHRSDWNLYALGVAYPKLRTQANKLTAYLAPGPAAQAHYTLAIEFLFALHRLDLTTPQLFPRLTDAAYTHASGRKRQHPPPLYDLDALPDDRIPRSEHGNPEHDAHLDDANQETVHDVLNRLVTQANTRTGRQTISDTQATLIRRTYLNGETLRAVADDLHLSEPSASKQRTRAATTIARLLSRHDLTEPPHPQARLPDTTRRSGHSRLGTRRSIRRQATVGGQRRPGAERQLDPRA</sequence>
<dbReference type="RefSeq" id="WP_117229303.1">
    <property type="nucleotide sequence ID" value="NZ_CP061725.1"/>
</dbReference>
<feature type="region of interest" description="Disordered" evidence="1">
    <location>
        <begin position="1"/>
        <end position="20"/>
    </location>
</feature>
<gene>
    <name evidence="2" type="ORF">D0Q02_18585</name>
</gene>
<dbReference type="EMBL" id="QVFU01000020">
    <property type="protein sequence ID" value="RFS45039.1"/>
    <property type="molecule type" value="Genomic_DNA"/>
</dbReference>
<feature type="compositionally biased region" description="Basic residues" evidence="1">
    <location>
        <begin position="288"/>
        <end position="301"/>
    </location>
</feature>
<feature type="compositionally biased region" description="Basic and acidic residues" evidence="1">
    <location>
        <begin position="174"/>
        <end position="189"/>
    </location>
</feature>